<keyword evidence="2" id="KW-0808">Transferase</keyword>
<dbReference type="PANTHER" id="PTHR18964">
    <property type="entry name" value="ROK (REPRESSOR, ORF, KINASE) FAMILY"/>
    <property type="match status" value="1"/>
</dbReference>
<dbReference type="PROSITE" id="PS01125">
    <property type="entry name" value="ROK"/>
    <property type="match status" value="1"/>
</dbReference>
<keyword evidence="2" id="KW-0418">Kinase</keyword>
<dbReference type="Gene3D" id="3.30.420.40">
    <property type="match status" value="2"/>
</dbReference>
<keyword evidence="1" id="KW-0119">Carbohydrate metabolism</keyword>
<dbReference type="GO" id="GO:0009384">
    <property type="term" value="F:N-acylmannosamine kinase activity"/>
    <property type="evidence" value="ECO:0007669"/>
    <property type="project" value="UniProtKB-EC"/>
</dbReference>
<dbReference type="PANTHER" id="PTHR18964:SF169">
    <property type="entry name" value="N-ACETYLMANNOSAMINE KINASE"/>
    <property type="match status" value="1"/>
</dbReference>
<reference evidence="2 3" key="1">
    <citation type="submission" date="2014-09" db="EMBL/GenBank/DDBJ databases">
        <title>Vibrio maritimus JCM 19240. (C210) whole genome shotgun sequence.</title>
        <authorList>
            <person name="Sawabe T."/>
            <person name="Meirelles P."/>
            <person name="Nakanishi M."/>
            <person name="Sayaka M."/>
            <person name="Hattori M."/>
            <person name="Ohkuma M."/>
        </authorList>
    </citation>
    <scope>NUCLEOTIDE SEQUENCE [LARGE SCALE GENOMIC DNA]</scope>
    <source>
        <strain evidence="2 3">JCM 19240</strain>
    </source>
</reference>
<dbReference type="InterPro" id="IPR049874">
    <property type="entry name" value="ROK_cs"/>
</dbReference>
<evidence type="ECO:0000313" key="2">
    <source>
        <dbReference type="EMBL" id="GAL35797.1"/>
    </source>
</evidence>
<evidence type="ECO:0000313" key="3">
    <source>
        <dbReference type="Proteomes" id="UP000029224"/>
    </source>
</evidence>
<protein>
    <submittedName>
        <fullName evidence="2">N-acetylmannosamine kinase</fullName>
        <ecNumber evidence="2">2.7.1.60</ecNumber>
    </submittedName>
</protein>
<evidence type="ECO:0000256" key="1">
    <source>
        <dbReference type="ARBA" id="ARBA00023277"/>
    </source>
</evidence>
<dbReference type="EMBL" id="BBMT01000008">
    <property type="protein sequence ID" value="GAL35797.1"/>
    <property type="molecule type" value="Genomic_DNA"/>
</dbReference>
<dbReference type="Pfam" id="PF00480">
    <property type="entry name" value="ROK"/>
    <property type="match status" value="1"/>
</dbReference>
<dbReference type="InterPro" id="IPR043129">
    <property type="entry name" value="ATPase_NBD"/>
</dbReference>
<organism evidence="2 3">
    <name type="scientific">Vibrio maritimus</name>
    <dbReference type="NCBI Taxonomy" id="990268"/>
    <lineage>
        <taxon>Bacteria</taxon>
        <taxon>Pseudomonadati</taxon>
        <taxon>Pseudomonadota</taxon>
        <taxon>Gammaproteobacteria</taxon>
        <taxon>Vibrionales</taxon>
        <taxon>Vibrionaceae</taxon>
        <taxon>Vibrio</taxon>
    </lineage>
</organism>
<dbReference type="EC" id="2.7.1.60" evidence="2"/>
<comment type="caution">
    <text evidence="2">The sequence shown here is derived from an EMBL/GenBank/DDBJ whole genome shotgun (WGS) entry which is preliminary data.</text>
</comment>
<dbReference type="AlphaFoldDB" id="A0A090TY40"/>
<dbReference type="SUPFAM" id="SSF53067">
    <property type="entry name" value="Actin-like ATPase domain"/>
    <property type="match status" value="1"/>
</dbReference>
<keyword evidence="3" id="KW-1185">Reference proteome</keyword>
<accession>A0A090TY40</accession>
<dbReference type="GO" id="GO:0019262">
    <property type="term" value="P:N-acetylneuraminate catabolic process"/>
    <property type="evidence" value="ECO:0007669"/>
    <property type="project" value="TreeGrafter"/>
</dbReference>
<name>A0A090TY40_9VIBR</name>
<gene>
    <name evidence="2" type="ORF">JCM19240_4732</name>
</gene>
<reference evidence="2 3" key="2">
    <citation type="submission" date="2014-09" db="EMBL/GenBank/DDBJ databases">
        <authorList>
            <consortium name="NBRP consortium"/>
            <person name="Sawabe T."/>
            <person name="Meirelles P."/>
            <person name="Nakanishi M."/>
            <person name="Sayaka M."/>
            <person name="Hattori M."/>
            <person name="Ohkuma M."/>
        </authorList>
    </citation>
    <scope>NUCLEOTIDE SEQUENCE [LARGE SCALE GENOMIC DNA]</scope>
    <source>
        <strain evidence="2 3">JCM 19240</strain>
    </source>
</reference>
<dbReference type="Proteomes" id="UP000029224">
    <property type="component" value="Unassembled WGS sequence"/>
</dbReference>
<proteinExistence type="predicted"/>
<dbReference type="InterPro" id="IPR000600">
    <property type="entry name" value="ROK"/>
</dbReference>
<sequence>MLNDAQAAACFEFKSHANLVKNMAYVTVSTGVGGGIIIDGKLHKGSNWLAGHIGHTVIDINGPDCGCGQNGCVEAIASGTAINKVAQATINPTISNIELFELARNDASAMAIIKRSAQAIAVLCTNLKATYDLDLVVLGGGVGLASHYMELVDEYIQQKPAAFRVPITKASGDYDACLLGAAEQFSLSLDTSNTQH</sequence>